<organism evidence="4 5">
    <name type="scientific">Brettanomyces naardenensis</name>
    <name type="common">Yeast</name>
    <dbReference type="NCBI Taxonomy" id="13370"/>
    <lineage>
        <taxon>Eukaryota</taxon>
        <taxon>Fungi</taxon>
        <taxon>Dikarya</taxon>
        <taxon>Ascomycota</taxon>
        <taxon>Saccharomycotina</taxon>
        <taxon>Pichiomycetes</taxon>
        <taxon>Pichiales</taxon>
        <taxon>Pichiaceae</taxon>
        <taxon>Brettanomyces</taxon>
    </lineage>
</organism>
<dbReference type="PANTHER" id="PTHR22603:SF66">
    <property type="entry name" value="ETHANOLAMINE KINASE"/>
    <property type="match status" value="1"/>
</dbReference>
<keyword evidence="5" id="KW-1185">Reference proteome</keyword>
<dbReference type="Gene3D" id="3.30.200.20">
    <property type="entry name" value="Phosphorylase Kinase, domain 1"/>
    <property type="match status" value="1"/>
</dbReference>
<dbReference type="GO" id="GO:0006646">
    <property type="term" value="P:phosphatidylethanolamine biosynthetic process"/>
    <property type="evidence" value="ECO:0007669"/>
    <property type="project" value="TreeGrafter"/>
</dbReference>
<dbReference type="SUPFAM" id="SSF56112">
    <property type="entry name" value="Protein kinase-like (PK-like)"/>
    <property type="match status" value="1"/>
</dbReference>
<dbReference type="InterPro" id="IPR011009">
    <property type="entry name" value="Kinase-like_dom_sf"/>
</dbReference>
<evidence type="ECO:0000256" key="2">
    <source>
        <dbReference type="ARBA" id="ARBA00038211"/>
    </source>
</evidence>
<dbReference type="Proteomes" id="UP000290900">
    <property type="component" value="Unassembled WGS sequence"/>
</dbReference>
<evidence type="ECO:0000313" key="4">
    <source>
        <dbReference type="EMBL" id="VEU24015.1"/>
    </source>
</evidence>
<dbReference type="EC" id="2.7.1.82" evidence="3"/>
<dbReference type="CDD" id="cd05157">
    <property type="entry name" value="ETNK_euk"/>
    <property type="match status" value="1"/>
</dbReference>
<dbReference type="AlphaFoldDB" id="A0A448YSY6"/>
<name>A0A448YSY6_BRENA</name>
<reference evidence="4 5" key="1">
    <citation type="submission" date="2018-12" db="EMBL/GenBank/DDBJ databases">
        <authorList>
            <person name="Tiukova I."/>
            <person name="Dainat J."/>
        </authorList>
    </citation>
    <scope>NUCLEOTIDE SEQUENCE [LARGE SCALE GENOMIC DNA]</scope>
</reference>
<comment type="similarity">
    <text evidence="2">Belongs to the choline/ethanolamine kinase family.</text>
</comment>
<evidence type="ECO:0000256" key="3">
    <source>
        <dbReference type="ARBA" id="ARBA00038874"/>
    </source>
</evidence>
<evidence type="ECO:0000256" key="1">
    <source>
        <dbReference type="ARBA" id="ARBA00037883"/>
    </source>
</evidence>
<comment type="pathway">
    <text evidence="1">Phospholipid metabolism; phosphatidylethanolamine biosynthesis; phosphatidylethanolamine from ethanolamine: step 1/3.</text>
</comment>
<evidence type="ECO:0000313" key="5">
    <source>
        <dbReference type="Proteomes" id="UP000290900"/>
    </source>
</evidence>
<dbReference type="GO" id="GO:0004305">
    <property type="term" value="F:ethanolamine kinase activity"/>
    <property type="evidence" value="ECO:0007669"/>
    <property type="project" value="UniProtKB-EC"/>
</dbReference>
<proteinExistence type="inferred from homology"/>
<dbReference type="STRING" id="13370.A0A448YSY6"/>
<protein>
    <recommendedName>
        <fullName evidence="3">ethanolamine kinase</fullName>
        <ecNumber evidence="3">2.7.1.82</ecNumber>
    </recommendedName>
</protein>
<dbReference type="PANTHER" id="PTHR22603">
    <property type="entry name" value="CHOLINE/ETHANOALAMINE KINASE"/>
    <property type="match status" value="1"/>
</dbReference>
<sequence>MVSQLLEKYCAHAIYLADRFIEPSNSGKQKADIKEMLLDIFSHWNHNPQLIQLHELTGGITNMLLECSYPSADQSKPAEKVLVRTYGRGTNLIIDRDREFVSHLVLNSYNLAPPIHARFGNGLVYGFIEGRALQFEEMSDSHLYPFIASRLGEWHRLIDVDVIEESLRKLRRRFGKSGMLDSRSGKKPDNVWVLMKNWVEILPEISGMAHVCDENKDIQEVRRHNRTPTSVKEILSDELKWLKREIGDKSPLVAAHSDLLSGNIIMPSEFSDSLKDPQKADALVASYREKKVNPISFIDYEYMMPGPRAFDISNHFQEWQGFNCDKSLIPEPVKDNELLRTWCTSYLQTDDTKQVSSEVVDSLIEEISLYYGMPGFYWGIWAGIQSTISLIDFDYGGYSGERLVEYWNWKRAHLNKAANL</sequence>
<accession>A0A448YSY6</accession>
<dbReference type="OrthoDB" id="10267235at2759"/>
<dbReference type="EMBL" id="CAACVR010000067">
    <property type="protein sequence ID" value="VEU24015.1"/>
    <property type="molecule type" value="Genomic_DNA"/>
</dbReference>
<dbReference type="InParanoid" id="A0A448YSY6"/>
<dbReference type="Gene3D" id="3.90.1200.10">
    <property type="match status" value="1"/>
</dbReference>
<dbReference type="Pfam" id="PF01633">
    <property type="entry name" value="Choline_kinase"/>
    <property type="match status" value="1"/>
</dbReference>
<gene>
    <name evidence="4" type="ORF">BRENAR_LOCUS4744</name>
</gene>
<dbReference type="GO" id="GO:0005737">
    <property type="term" value="C:cytoplasm"/>
    <property type="evidence" value="ECO:0007669"/>
    <property type="project" value="TreeGrafter"/>
</dbReference>